<organism>
    <name type="scientific">Branchiostoma floridae</name>
    <name type="common">Florida lancelet</name>
    <name type="synonym">Amphioxus</name>
    <dbReference type="NCBI Taxonomy" id="7739"/>
    <lineage>
        <taxon>Eukaryota</taxon>
        <taxon>Metazoa</taxon>
        <taxon>Chordata</taxon>
        <taxon>Cephalochordata</taxon>
        <taxon>Leptocardii</taxon>
        <taxon>Amphioxiformes</taxon>
        <taxon>Branchiostomatidae</taxon>
        <taxon>Branchiostoma</taxon>
    </lineage>
</organism>
<sequence>MSGNGCLKEDVDDDIEKRQLRSNSVHQAASVTYVRWGRKTCPQHAELVYEGVIGGSHYAHSGGGANYLCMPYQPTYDTPATGSQSTRGLLYGSQYYTNDFEPYNQLYKHDPPCTVCRVPSRSTTYTVPARNVCPSGWNIEYTGYMMTSQYGQKRTRFICMDENADYVFWTSYDQGTAAMLYPVEVRCVNGGSIPCAPYVSGDELTCAVCTS</sequence>
<name>C3YC44_BRAFL</name>
<accession>C3YC44</accession>
<keyword evidence="1" id="KW-0430">Lectin</keyword>
<dbReference type="PANTHER" id="PTHR24024:SF18">
    <property type="entry name" value="SHORT-CHAIN COLLAGEN C4-LIKE"/>
    <property type="match status" value="1"/>
</dbReference>
<dbReference type="PANTHER" id="PTHR24024">
    <property type="entry name" value="PULMONARY SURFACTANT-ASSOCIATED PROTEIN A"/>
    <property type="match status" value="1"/>
</dbReference>
<protein>
    <recommendedName>
        <fullName evidence="3">Short-chain collagen C4-like</fullName>
    </recommendedName>
</protein>
<dbReference type="InParanoid" id="C3YC44"/>
<gene>
    <name evidence="2" type="ORF">BRAFLDRAFT_92086</name>
</gene>
<dbReference type="AlphaFoldDB" id="C3YC44"/>
<dbReference type="eggNOG" id="ENOG502S5AN">
    <property type="taxonomic scope" value="Eukaryota"/>
</dbReference>
<dbReference type="EMBL" id="GG666500">
    <property type="protein sequence ID" value="EEN62076.1"/>
    <property type="molecule type" value="Genomic_DNA"/>
</dbReference>
<dbReference type="InterPro" id="IPR051077">
    <property type="entry name" value="Ca-dependent_lectin"/>
</dbReference>
<proteinExistence type="predicted"/>
<evidence type="ECO:0008006" key="3">
    <source>
        <dbReference type="Google" id="ProtNLM"/>
    </source>
</evidence>
<reference evidence="2" key="1">
    <citation type="journal article" date="2008" name="Nature">
        <title>The amphioxus genome and the evolution of the chordate karyotype.</title>
        <authorList>
            <consortium name="US DOE Joint Genome Institute (JGI-PGF)"/>
            <person name="Putnam N.H."/>
            <person name="Butts T."/>
            <person name="Ferrier D.E.K."/>
            <person name="Furlong R.F."/>
            <person name="Hellsten U."/>
            <person name="Kawashima T."/>
            <person name="Robinson-Rechavi M."/>
            <person name="Shoguchi E."/>
            <person name="Terry A."/>
            <person name="Yu J.-K."/>
            <person name="Benito-Gutierrez E.L."/>
            <person name="Dubchak I."/>
            <person name="Garcia-Fernandez J."/>
            <person name="Gibson-Brown J.J."/>
            <person name="Grigoriev I.V."/>
            <person name="Horton A.C."/>
            <person name="de Jong P.J."/>
            <person name="Jurka J."/>
            <person name="Kapitonov V.V."/>
            <person name="Kohara Y."/>
            <person name="Kuroki Y."/>
            <person name="Lindquist E."/>
            <person name="Lucas S."/>
            <person name="Osoegawa K."/>
            <person name="Pennacchio L.A."/>
            <person name="Salamov A.A."/>
            <person name="Satou Y."/>
            <person name="Sauka-Spengler T."/>
            <person name="Schmutz J."/>
            <person name="Shin-I T."/>
            <person name="Toyoda A."/>
            <person name="Bronner-Fraser M."/>
            <person name="Fujiyama A."/>
            <person name="Holland L.Z."/>
            <person name="Holland P.W.H."/>
            <person name="Satoh N."/>
            <person name="Rokhsar D.S."/>
        </authorList>
    </citation>
    <scope>NUCLEOTIDE SEQUENCE [LARGE SCALE GENOMIC DNA]</scope>
    <source>
        <strain evidence="2">S238N-H82</strain>
        <tissue evidence="2">Testes</tissue>
    </source>
</reference>
<evidence type="ECO:0000313" key="2">
    <source>
        <dbReference type="EMBL" id="EEN62076.1"/>
    </source>
</evidence>
<dbReference type="GO" id="GO:0030246">
    <property type="term" value="F:carbohydrate binding"/>
    <property type="evidence" value="ECO:0007669"/>
    <property type="project" value="UniProtKB-KW"/>
</dbReference>
<evidence type="ECO:0000256" key="1">
    <source>
        <dbReference type="ARBA" id="ARBA00022734"/>
    </source>
</evidence>